<comment type="caution">
    <text evidence="2">The sequence shown here is derived from an EMBL/GenBank/DDBJ whole genome shotgun (WGS) entry which is preliminary data.</text>
</comment>
<keyword evidence="3" id="KW-1185">Reference proteome</keyword>
<feature type="non-terminal residue" evidence="2">
    <location>
        <position position="1"/>
    </location>
</feature>
<dbReference type="Proteomes" id="UP001328107">
    <property type="component" value="Unassembled WGS sequence"/>
</dbReference>
<sequence>TLLSFPLPPSLKNDRRLHAQLQLHRGWMVGHPLGAHRAHLVLLTRLYHLHCPHSDSAADGGGGSEAAAVRQLPRPDARAPRETQGSIRSLMRRRLRSSTTTSTTSVKVRYSHRE</sequence>
<dbReference type="EMBL" id="BTRK01000001">
    <property type="protein sequence ID" value="GMR33773.1"/>
    <property type="molecule type" value="Genomic_DNA"/>
</dbReference>
<accession>A0AAN4Z3Y2</accession>
<gene>
    <name evidence="2" type="ORF">PMAYCL1PPCAC_03968</name>
</gene>
<dbReference type="AlphaFoldDB" id="A0AAN4Z3Y2"/>
<proteinExistence type="predicted"/>
<feature type="region of interest" description="Disordered" evidence="1">
    <location>
        <begin position="53"/>
        <end position="114"/>
    </location>
</feature>
<reference evidence="3" key="1">
    <citation type="submission" date="2022-10" db="EMBL/GenBank/DDBJ databases">
        <title>Genome assembly of Pristionchus species.</title>
        <authorList>
            <person name="Yoshida K."/>
            <person name="Sommer R.J."/>
        </authorList>
    </citation>
    <scope>NUCLEOTIDE SEQUENCE [LARGE SCALE GENOMIC DNA]</scope>
    <source>
        <strain evidence="3">RS5460</strain>
    </source>
</reference>
<evidence type="ECO:0000313" key="2">
    <source>
        <dbReference type="EMBL" id="GMR33773.1"/>
    </source>
</evidence>
<organism evidence="2 3">
    <name type="scientific">Pristionchus mayeri</name>
    <dbReference type="NCBI Taxonomy" id="1317129"/>
    <lineage>
        <taxon>Eukaryota</taxon>
        <taxon>Metazoa</taxon>
        <taxon>Ecdysozoa</taxon>
        <taxon>Nematoda</taxon>
        <taxon>Chromadorea</taxon>
        <taxon>Rhabditida</taxon>
        <taxon>Rhabditina</taxon>
        <taxon>Diplogasteromorpha</taxon>
        <taxon>Diplogasteroidea</taxon>
        <taxon>Neodiplogasteridae</taxon>
        <taxon>Pristionchus</taxon>
    </lineage>
</organism>
<evidence type="ECO:0000256" key="1">
    <source>
        <dbReference type="SAM" id="MobiDB-lite"/>
    </source>
</evidence>
<name>A0AAN4Z3Y2_9BILA</name>
<protein>
    <submittedName>
        <fullName evidence="2">Uncharacterized protein</fullName>
    </submittedName>
</protein>
<evidence type="ECO:0000313" key="3">
    <source>
        <dbReference type="Proteomes" id="UP001328107"/>
    </source>
</evidence>